<organism evidence="1 2">
    <name type="scientific">Enterococcus phage vB_EfaS_AL2</name>
    <dbReference type="NCBI Taxonomy" id="2175688"/>
    <lineage>
        <taxon>Viruses</taxon>
        <taxon>Duplodnaviria</taxon>
        <taxon>Heunggongvirae</taxon>
        <taxon>Uroviricota</taxon>
        <taxon>Caudoviricetes</taxon>
        <taxon>Efquatrovirus</taxon>
        <taxon>Efquatrovirus AL2</taxon>
    </lineage>
</organism>
<keyword evidence="2" id="KW-1185">Reference proteome</keyword>
<gene>
    <name evidence="1" type="ORF">vBEfaSAL2_05</name>
</gene>
<sequence>MTEYVEVTKLIDWSRDPELLEIGKVYKVVVEYKESLYINGVSISIDGSRQSYYLSSGQFKYVEQNEEETI</sequence>
<dbReference type="Proteomes" id="UP000247044">
    <property type="component" value="Segment"/>
</dbReference>
<proteinExistence type="predicted"/>
<name>A0A2S1PF96_9CAUD</name>
<protein>
    <submittedName>
        <fullName evidence="1">Uncharacterized protein</fullName>
    </submittedName>
</protein>
<evidence type="ECO:0000313" key="1">
    <source>
        <dbReference type="EMBL" id="AWH15243.1"/>
    </source>
</evidence>
<accession>A0A2S1PF96</accession>
<reference evidence="1 2" key="1">
    <citation type="submission" date="2018-04" db="EMBL/GenBank/DDBJ databases">
        <title>Complete genome sequence analysis of the novel Enterococcus faecalis phage vB_EfaS_AL2.</title>
        <authorList>
            <person name="Yuan Y."/>
        </authorList>
    </citation>
    <scope>NUCLEOTIDE SEQUENCE [LARGE SCALE GENOMIC DNA]</scope>
</reference>
<evidence type="ECO:0000313" key="2">
    <source>
        <dbReference type="Proteomes" id="UP000247044"/>
    </source>
</evidence>
<dbReference type="EMBL" id="MH203384">
    <property type="protein sequence ID" value="AWH15243.1"/>
    <property type="molecule type" value="Genomic_DNA"/>
</dbReference>